<dbReference type="InterPro" id="IPR016197">
    <property type="entry name" value="Chromo-like_dom_sf"/>
</dbReference>
<dbReference type="GO" id="GO:0005694">
    <property type="term" value="C:chromosome"/>
    <property type="evidence" value="ECO:0007669"/>
    <property type="project" value="UniProtKB-ARBA"/>
</dbReference>
<feature type="region of interest" description="Disordered" evidence="3">
    <location>
        <begin position="336"/>
        <end position="359"/>
    </location>
</feature>
<dbReference type="InterPro" id="IPR000953">
    <property type="entry name" value="Chromo/chromo_shadow_dom"/>
</dbReference>
<evidence type="ECO:0000256" key="1">
    <source>
        <dbReference type="ARBA" id="ARBA00004123"/>
    </source>
</evidence>
<name>A0A6P8ZFR2_DROAB</name>
<evidence type="ECO:0000259" key="4">
    <source>
        <dbReference type="PROSITE" id="PS50013"/>
    </source>
</evidence>
<accession>A0A6P8ZFR2</accession>
<evidence type="ECO:0000313" key="6">
    <source>
        <dbReference type="RefSeq" id="XP_034118597.1"/>
    </source>
</evidence>
<keyword evidence="5" id="KW-1185">Reference proteome</keyword>
<evidence type="ECO:0000313" key="5">
    <source>
        <dbReference type="Proteomes" id="UP000515160"/>
    </source>
</evidence>
<dbReference type="Pfam" id="PF00385">
    <property type="entry name" value="Chromo"/>
    <property type="match status" value="2"/>
</dbReference>
<feature type="compositionally biased region" description="Acidic residues" evidence="3">
    <location>
        <begin position="148"/>
        <end position="169"/>
    </location>
</feature>
<evidence type="ECO:0000256" key="2">
    <source>
        <dbReference type="ARBA" id="ARBA00023242"/>
    </source>
</evidence>
<dbReference type="InterPro" id="IPR051219">
    <property type="entry name" value="Heterochromatin_chromo-domain"/>
</dbReference>
<feature type="compositionally biased region" description="Low complexity" evidence="3">
    <location>
        <begin position="94"/>
        <end position="109"/>
    </location>
</feature>
<dbReference type="GO" id="GO:0005634">
    <property type="term" value="C:nucleus"/>
    <property type="evidence" value="ECO:0007669"/>
    <property type="project" value="UniProtKB-SubCell"/>
</dbReference>
<dbReference type="GeneID" id="117577782"/>
<dbReference type="Gene3D" id="2.40.50.40">
    <property type="match status" value="2"/>
</dbReference>
<dbReference type="PROSITE" id="PS00598">
    <property type="entry name" value="CHROMO_1"/>
    <property type="match status" value="2"/>
</dbReference>
<dbReference type="RefSeq" id="XP_034118597.1">
    <property type="nucleotide sequence ID" value="XM_034262706.2"/>
</dbReference>
<keyword evidence="2" id="KW-0539">Nucleus</keyword>
<proteinExistence type="predicted"/>
<gene>
    <name evidence="6" type="primary">LOC117577782</name>
</gene>
<dbReference type="PROSITE" id="PS50013">
    <property type="entry name" value="CHROMO_2"/>
    <property type="match status" value="2"/>
</dbReference>
<dbReference type="PANTHER" id="PTHR22812">
    <property type="entry name" value="CHROMOBOX PROTEIN"/>
    <property type="match status" value="1"/>
</dbReference>
<dbReference type="AlphaFoldDB" id="A0A6P8ZFR2"/>
<feature type="region of interest" description="Disordered" evidence="3">
    <location>
        <begin position="16"/>
        <end position="173"/>
    </location>
</feature>
<organism evidence="5 6">
    <name type="scientific">Drosophila albomicans</name>
    <name type="common">Fruit fly</name>
    <dbReference type="NCBI Taxonomy" id="7291"/>
    <lineage>
        <taxon>Eukaryota</taxon>
        <taxon>Metazoa</taxon>
        <taxon>Ecdysozoa</taxon>
        <taxon>Arthropoda</taxon>
        <taxon>Hexapoda</taxon>
        <taxon>Insecta</taxon>
        <taxon>Pterygota</taxon>
        <taxon>Neoptera</taxon>
        <taxon>Endopterygota</taxon>
        <taxon>Diptera</taxon>
        <taxon>Brachycera</taxon>
        <taxon>Muscomorpha</taxon>
        <taxon>Ephydroidea</taxon>
        <taxon>Drosophilidae</taxon>
        <taxon>Drosophila</taxon>
    </lineage>
</organism>
<dbReference type="InterPro" id="IPR023780">
    <property type="entry name" value="Chromo_domain"/>
</dbReference>
<dbReference type="CDD" id="cd00024">
    <property type="entry name" value="CD_CSD"/>
    <property type="match status" value="2"/>
</dbReference>
<dbReference type="SUPFAM" id="SSF54160">
    <property type="entry name" value="Chromo domain-like"/>
    <property type="match status" value="2"/>
</dbReference>
<feature type="compositionally biased region" description="Basic residues" evidence="3">
    <location>
        <begin position="110"/>
        <end position="119"/>
    </location>
</feature>
<feature type="domain" description="Chromo" evidence="4">
    <location>
        <begin position="167"/>
        <end position="225"/>
    </location>
</feature>
<dbReference type="Proteomes" id="UP000515160">
    <property type="component" value="Chromosome X"/>
</dbReference>
<protein>
    <submittedName>
        <fullName evidence="6">Nucleolin</fullName>
    </submittedName>
</protein>
<dbReference type="SMART" id="SM00298">
    <property type="entry name" value="CHROMO"/>
    <property type="match status" value="2"/>
</dbReference>
<dbReference type="OrthoDB" id="5376140at2759"/>
<feature type="domain" description="Chromo" evidence="4">
    <location>
        <begin position="255"/>
        <end position="304"/>
    </location>
</feature>
<sequence length="359" mass="39980">MVKLGKKKLAELSELSKKQKIAGSADSDESTAKNGDGDKKNEVVNNKDTVSASSSADDTKNETVSKKRKAAAQSSKANEKDGSETDESDDLPLNGSGSKSSNSNSANGPPRKKLKKTPPKAKSGATLTATAKSENNNKKAAAKTKDTQEDEEDDIVEEEDDNEETEFEVEAIVGHKSKRGESFFLVRWKGYGKDEDSWEPEAELNCDDLIEEYRKGNPKKNTNDKKTTTKGVGRGRKSAASKQLSKQETDPEKEWAVERIVDFMDDDEHGALYRIRWKGFGAKDDTWEPESNLSCEGLIEKFKKSLEQQGNVDMKHLRESPKKTKRLVNETIPRSNLHNRIERSSKRSAAKNRVFYGEE</sequence>
<evidence type="ECO:0000256" key="3">
    <source>
        <dbReference type="SAM" id="MobiDB-lite"/>
    </source>
</evidence>
<reference evidence="6" key="1">
    <citation type="submission" date="2025-08" db="UniProtKB">
        <authorList>
            <consortium name="RefSeq"/>
        </authorList>
    </citation>
    <scope>IDENTIFICATION</scope>
    <source>
        <strain evidence="6">15112-1751.03</strain>
        <tissue evidence="6">Whole Adult</tissue>
    </source>
</reference>
<feature type="region of interest" description="Disordered" evidence="3">
    <location>
        <begin position="213"/>
        <end position="251"/>
    </location>
</feature>
<feature type="compositionally biased region" description="Basic and acidic residues" evidence="3">
    <location>
        <begin position="213"/>
        <end position="227"/>
    </location>
</feature>
<dbReference type="InterPro" id="IPR023779">
    <property type="entry name" value="Chromodomain_CS"/>
</dbReference>
<comment type="subcellular location">
    <subcellularLocation>
        <location evidence="1">Nucleus</location>
    </subcellularLocation>
</comment>